<reference evidence="2 3" key="2">
    <citation type="submission" date="2017-10" db="EMBL/GenBank/DDBJ databases">
        <title>Extensive intraspecific genome diversity in a model arbuscular mycorrhizal fungus.</title>
        <authorList>
            <person name="Chen E.C.H."/>
            <person name="Morin E."/>
            <person name="Baudet D."/>
            <person name="Noel J."/>
            <person name="Ndikumana S."/>
            <person name="Charron P."/>
            <person name="St-Onge C."/>
            <person name="Giorgi J."/>
            <person name="Grigoriev I.V."/>
            <person name="Roux C."/>
            <person name="Martin F.M."/>
            <person name="Corradi N."/>
        </authorList>
    </citation>
    <scope>NUCLEOTIDE SEQUENCE [LARGE SCALE GENOMIC DNA]</scope>
    <source>
        <strain evidence="2 3">C2</strain>
    </source>
</reference>
<feature type="non-terminal residue" evidence="2">
    <location>
        <position position="86"/>
    </location>
</feature>
<evidence type="ECO:0008006" key="4">
    <source>
        <dbReference type="Google" id="ProtNLM"/>
    </source>
</evidence>
<gene>
    <name evidence="2" type="ORF">RhiirC2_763758</name>
</gene>
<dbReference type="InterPro" id="IPR013083">
    <property type="entry name" value="Znf_RING/FYVE/PHD"/>
</dbReference>
<comment type="caution">
    <text evidence="2">The sequence shown here is derived from an EMBL/GenBank/DDBJ whole genome shotgun (WGS) entry which is preliminary data.</text>
</comment>
<organism evidence="2 3">
    <name type="scientific">Rhizophagus irregularis</name>
    <dbReference type="NCBI Taxonomy" id="588596"/>
    <lineage>
        <taxon>Eukaryota</taxon>
        <taxon>Fungi</taxon>
        <taxon>Fungi incertae sedis</taxon>
        <taxon>Mucoromycota</taxon>
        <taxon>Glomeromycotina</taxon>
        <taxon>Glomeromycetes</taxon>
        <taxon>Glomerales</taxon>
        <taxon>Glomeraceae</taxon>
        <taxon>Rhizophagus</taxon>
    </lineage>
</organism>
<sequence length="86" mass="9883">MSGSESTKDPSYQIPERSRSSLTNHRNLAYNILKYLEDEMVRDKEISDLGPCSECTNDILTLPLKAYTVLSCGHLFHRFCIEKKLM</sequence>
<dbReference type="SUPFAM" id="SSF57850">
    <property type="entry name" value="RING/U-box"/>
    <property type="match status" value="1"/>
</dbReference>
<evidence type="ECO:0000313" key="3">
    <source>
        <dbReference type="Proteomes" id="UP000233469"/>
    </source>
</evidence>
<feature type="region of interest" description="Disordered" evidence="1">
    <location>
        <begin position="1"/>
        <end position="21"/>
    </location>
</feature>
<proteinExistence type="predicted"/>
<dbReference type="Gene3D" id="3.30.40.10">
    <property type="entry name" value="Zinc/RING finger domain, C3HC4 (zinc finger)"/>
    <property type="match status" value="1"/>
</dbReference>
<dbReference type="VEuPathDB" id="FungiDB:FUN_014515"/>
<protein>
    <recommendedName>
        <fullName evidence="4">RING-type domain-containing protein</fullName>
    </recommendedName>
</protein>
<dbReference type="VEuPathDB" id="FungiDB:RhiirA1_476264"/>
<evidence type="ECO:0000313" key="2">
    <source>
        <dbReference type="EMBL" id="PKK57852.1"/>
    </source>
</evidence>
<dbReference type="VEuPathDB" id="FungiDB:RhiirFUN_026498"/>
<reference evidence="2 3" key="1">
    <citation type="submission" date="2016-04" db="EMBL/GenBank/DDBJ databases">
        <title>Genome analyses suggest a sexual origin of heterokaryosis in a supposedly ancient asexual fungus.</title>
        <authorList>
            <person name="Ropars J."/>
            <person name="Sedzielewska K."/>
            <person name="Noel J."/>
            <person name="Charron P."/>
            <person name="Farinelli L."/>
            <person name="Marton T."/>
            <person name="Kruger M."/>
            <person name="Pelin A."/>
            <person name="Brachmann A."/>
            <person name="Corradi N."/>
        </authorList>
    </citation>
    <scope>NUCLEOTIDE SEQUENCE [LARGE SCALE GENOMIC DNA]</scope>
    <source>
        <strain evidence="2 3">C2</strain>
    </source>
</reference>
<dbReference type="AlphaFoldDB" id="A0A2N1M8A4"/>
<dbReference type="Proteomes" id="UP000233469">
    <property type="component" value="Unassembled WGS sequence"/>
</dbReference>
<evidence type="ECO:0000256" key="1">
    <source>
        <dbReference type="SAM" id="MobiDB-lite"/>
    </source>
</evidence>
<name>A0A2N1M8A4_9GLOM</name>
<dbReference type="EMBL" id="LLXL01004035">
    <property type="protein sequence ID" value="PKK57852.1"/>
    <property type="molecule type" value="Genomic_DNA"/>
</dbReference>
<accession>A0A2N1M8A4</accession>